<dbReference type="Gene3D" id="2.60.120.10">
    <property type="entry name" value="Jelly Rolls"/>
    <property type="match status" value="2"/>
</dbReference>
<protein>
    <recommendedName>
        <fullName evidence="2 8">cAMP-dependent protein kinase regulatory subunit</fullName>
    </recommendedName>
</protein>
<keyword evidence="6 8" id="KW-0547">Nucleotide-binding</keyword>
<dbReference type="GO" id="GO:0034236">
    <property type="term" value="F:protein kinase A catalytic subunit binding"/>
    <property type="evidence" value="ECO:0007669"/>
    <property type="project" value="TreeGrafter"/>
</dbReference>
<evidence type="ECO:0000259" key="11">
    <source>
        <dbReference type="PROSITE" id="PS50042"/>
    </source>
</evidence>
<sequence>MSCCRVKKEDTVNTSVPSKPANDKRVHHNPDFGPPTPATQPNRSPQKVTTPTATHQEERNHTPQKVTAPTATHQEEHRDSLQSNETEDDIDDSDVLTKPIPKSVTIRGRRVSVSAESMSPSKTEPFVPIVIPKSDEQKERINVTIAKNILFRGCDEDQMHNVVDAMMEKKVGLGEEIITQGAVGDYFYVIENGTFDVFVNGNKVHTYNNEGCFGELALMYNSPRAATITSTSEATVWALDRVTFRRILMENTNRKRRMYESFLEELKLLSSLEPYERAKIADALESRTYTDGEVVIQQGDVGDQFYIIESGEASVSKTEDGVEKTFPGLKKGDYFGELALLTDKPRQATVKANGKLKVATLGKAAFVRLLGPVVDILKRNTENYAQIQASIH</sequence>
<feature type="region of interest" description="Disordered" evidence="10">
    <location>
        <begin position="1"/>
        <end position="98"/>
    </location>
</feature>
<proteinExistence type="inferred from homology"/>
<dbReference type="GO" id="GO:0016301">
    <property type="term" value="F:kinase activity"/>
    <property type="evidence" value="ECO:0007669"/>
    <property type="project" value="UniProtKB-KW"/>
</dbReference>
<feature type="compositionally biased region" description="Polar residues" evidence="10">
    <location>
        <begin position="63"/>
        <end position="72"/>
    </location>
</feature>
<dbReference type="PANTHER" id="PTHR11635:SF152">
    <property type="entry name" value="CAMP-DEPENDENT PROTEIN KINASE TYPE I REGULATORY SUBUNIT-RELATED"/>
    <property type="match status" value="1"/>
</dbReference>
<dbReference type="PRINTS" id="PR00103">
    <property type="entry name" value="CAMPKINASE"/>
</dbReference>
<evidence type="ECO:0000313" key="13">
    <source>
        <dbReference type="Proteomes" id="UP000193642"/>
    </source>
</evidence>
<dbReference type="PANTHER" id="PTHR11635">
    <property type="entry name" value="CAMP-DEPENDENT PROTEIN KINASE REGULATORY CHAIN"/>
    <property type="match status" value="1"/>
</dbReference>
<comment type="similarity">
    <text evidence="1 8">Belongs to the cAMP-dependent kinase regulatory chain family.</text>
</comment>
<accession>A0A1Y2C8X8</accession>
<evidence type="ECO:0000256" key="6">
    <source>
        <dbReference type="ARBA" id="ARBA00022741"/>
    </source>
</evidence>
<dbReference type="SMART" id="SM00100">
    <property type="entry name" value="cNMP"/>
    <property type="match status" value="2"/>
</dbReference>
<dbReference type="PROSITE" id="PS00889">
    <property type="entry name" value="CNMP_BINDING_2"/>
    <property type="match status" value="2"/>
</dbReference>
<evidence type="ECO:0000256" key="10">
    <source>
        <dbReference type="SAM" id="MobiDB-lite"/>
    </source>
</evidence>
<evidence type="ECO:0000313" key="12">
    <source>
        <dbReference type="EMBL" id="ORY43493.1"/>
    </source>
</evidence>
<evidence type="ECO:0000256" key="4">
    <source>
        <dbReference type="ARBA" id="ARBA00022566"/>
    </source>
</evidence>
<dbReference type="AlphaFoldDB" id="A0A1Y2C8X8"/>
<dbReference type="InterPro" id="IPR000595">
    <property type="entry name" value="cNMP-bd_dom"/>
</dbReference>
<feature type="domain" description="Cyclic nucleotide-binding" evidence="11">
    <location>
        <begin position="150"/>
        <end position="265"/>
    </location>
</feature>
<feature type="binding site" evidence="9">
    <location>
        <position position="224"/>
    </location>
    <ligand>
        <name>3',5'-cyclic AMP</name>
        <dbReference type="ChEBI" id="CHEBI:58165"/>
        <label>1</label>
    </ligand>
</feature>
<name>A0A1Y2C8X8_9FUNG</name>
<keyword evidence="4 8" id="KW-0116">cAMP-binding</keyword>
<comment type="subunit">
    <text evidence="8">Tetramer, composed of 2 regulatory (R) and 2 catalytic (C) subunits. In the presence of cAMP it dissociates into 2 active monomeric C subunits and an R dimer.</text>
</comment>
<feature type="compositionally biased region" description="Polar residues" evidence="10">
    <location>
        <begin position="39"/>
        <end position="54"/>
    </location>
</feature>
<dbReference type="SUPFAM" id="SSF51206">
    <property type="entry name" value="cAMP-binding domain-like"/>
    <property type="match status" value="2"/>
</dbReference>
<feature type="binding site" evidence="9">
    <location>
        <position position="346"/>
    </location>
    <ligand>
        <name>3',5'-cyclic AMP</name>
        <dbReference type="ChEBI" id="CHEBI:58165"/>
        <label>2</label>
    </ligand>
</feature>
<dbReference type="EMBL" id="MCGO01000025">
    <property type="protein sequence ID" value="ORY43493.1"/>
    <property type="molecule type" value="Genomic_DNA"/>
</dbReference>
<feature type="binding site" evidence="9">
    <location>
        <position position="215"/>
    </location>
    <ligand>
        <name>3',5'-cyclic AMP</name>
        <dbReference type="ChEBI" id="CHEBI:58165"/>
        <label>1</label>
    </ligand>
</feature>
<dbReference type="InterPro" id="IPR014710">
    <property type="entry name" value="RmlC-like_jellyroll"/>
</dbReference>
<feature type="compositionally biased region" description="Acidic residues" evidence="10">
    <location>
        <begin position="85"/>
        <end position="94"/>
    </location>
</feature>
<dbReference type="FunFam" id="2.60.120.10:FF:000006">
    <property type="entry name" value="cAMP-dependent protein kinase type I-alpha regulatory subunit"/>
    <property type="match status" value="1"/>
</dbReference>
<dbReference type="OrthoDB" id="417078at2759"/>
<dbReference type="PROSITE" id="PS00888">
    <property type="entry name" value="CNMP_BINDING_1"/>
    <property type="match status" value="2"/>
</dbReference>
<keyword evidence="3" id="KW-0597">Phosphoprotein</keyword>
<dbReference type="InterPro" id="IPR012198">
    <property type="entry name" value="cAMP_dep_PK_reg_su"/>
</dbReference>
<dbReference type="GO" id="GO:0004862">
    <property type="term" value="F:cAMP-dependent protein kinase inhibitor activity"/>
    <property type="evidence" value="ECO:0007669"/>
    <property type="project" value="TreeGrafter"/>
</dbReference>
<evidence type="ECO:0000256" key="5">
    <source>
        <dbReference type="ARBA" id="ARBA00022737"/>
    </source>
</evidence>
<evidence type="ECO:0000256" key="7">
    <source>
        <dbReference type="ARBA" id="ARBA00023149"/>
    </source>
</evidence>
<dbReference type="Proteomes" id="UP000193642">
    <property type="component" value="Unassembled WGS sequence"/>
</dbReference>
<dbReference type="InterPro" id="IPR050503">
    <property type="entry name" value="cAMP-dep_PK_reg_su-like"/>
</dbReference>
<dbReference type="GO" id="GO:0005634">
    <property type="term" value="C:nucleus"/>
    <property type="evidence" value="ECO:0007669"/>
    <property type="project" value="TreeGrafter"/>
</dbReference>
<keyword evidence="12" id="KW-0418">Kinase</keyword>
<dbReference type="GO" id="GO:0005952">
    <property type="term" value="C:cAMP-dependent protein kinase complex"/>
    <property type="evidence" value="ECO:0007669"/>
    <property type="project" value="InterPro"/>
</dbReference>
<gene>
    <name evidence="12" type="ORF">BCR33DRAFT_717695</name>
</gene>
<evidence type="ECO:0000256" key="8">
    <source>
        <dbReference type="PIRNR" id="PIRNR000548"/>
    </source>
</evidence>
<keyword evidence="7 8" id="KW-0114">cAMP</keyword>
<feature type="compositionally biased region" description="Basic and acidic residues" evidence="10">
    <location>
        <begin position="1"/>
        <end position="11"/>
    </location>
</feature>
<dbReference type="GO" id="GO:0005829">
    <property type="term" value="C:cytosol"/>
    <property type="evidence" value="ECO:0007669"/>
    <property type="project" value="TreeGrafter"/>
</dbReference>
<dbReference type="InterPro" id="IPR018490">
    <property type="entry name" value="cNMP-bd_dom_sf"/>
</dbReference>
<reference evidence="12 13" key="1">
    <citation type="submission" date="2016-07" db="EMBL/GenBank/DDBJ databases">
        <title>Pervasive Adenine N6-methylation of Active Genes in Fungi.</title>
        <authorList>
            <consortium name="DOE Joint Genome Institute"/>
            <person name="Mondo S.J."/>
            <person name="Dannebaum R.O."/>
            <person name="Kuo R.C."/>
            <person name="Labutti K."/>
            <person name="Haridas S."/>
            <person name="Kuo A."/>
            <person name="Salamov A."/>
            <person name="Ahrendt S.R."/>
            <person name="Lipzen A."/>
            <person name="Sullivan W."/>
            <person name="Andreopoulos W.B."/>
            <person name="Clum A."/>
            <person name="Lindquist E."/>
            <person name="Daum C."/>
            <person name="Ramamoorthy G.K."/>
            <person name="Gryganskyi A."/>
            <person name="Culley D."/>
            <person name="Magnuson J.K."/>
            <person name="James T.Y."/>
            <person name="O'Malley M.A."/>
            <person name="Stajich J.E."/>
            <person name="Spatafora J.W."/>
            <person name="Visel A."/>
            <person name="Grigoriev I.V."/>
        </authorList>
    </citation>
    <scope>NUCLEOTIDE SEQUENCE [LARGE SCALE GENOMIC DNA]</scope>
    <source>
        <strain evidence="12 13">JEL800</strain>
    </source>
</reference>
<dbReference type="GO" id="GO:0030552">
    <property type="term" value="F:cAMP binding"/>
    <property type="evidence" value="ECO:0007669"/>
    <property type="project" value="UniProtKB-KW"/>
</dbReference>
<dbReference type="Pfam" id="PF00027">
    <property type="entry name" value="cNMP_binding"/>
    <property type="match status" value="2"/>
</dbReference>
<evidence type="ECO:0000256" key="9">
    <source>
        <dbReference type="PIRSR" id="PIRSR000548-1"/>
    </source>
</evidence>
<dbReference type="PIRSF" id="PIRSF000548">
    <property type="entry name" value="PK_regulatory"/>
    <property type="match status" value="1"/>
</dbReference>
<dbReference type="PROSITE" id="PS50042">
    <property type="entry name" value="CNMP_BINDING_3"/>
    <property type="match status" value="2"/>
</dbReference>
<keyword evidence="13" id="KW-1185">Reference proteome</keyword>
<evidence type="ECO:0000256" key="1">
    <source>
        <dbReference type="ARBA" id="ARBA00005753"/>
    </source>
</evidence>
<feature type="domain" description="Cyclic nucleotide-binding" evidence="11">
    <location>
        <begin position="268"/>
        <end position="387"/>
    </location>
</feature>
<dbReference type="CDD" id="cd00038">
    <property type="entry name" value="CAP_ED"/>
    <property type="match status" value="2"/>
</dbReference>
<evidence type="ECO:0000256" key="3">
    <source>
        <dbReference type="ARBA" id="ARBA00022553"/>
    </source>
</evidence>
<dbReference type="FunFam" id="2.60.120.10:FF:000039">
    <property type="entry name" value="cAMP-dependent protein kinase regulatory subunit"/>
    <property type="match status" value="1"/>
</dbReference>
<keyword evidence="5" id="KW-0677">Repeat</keyword>
<comment type="caution">
    <text evidence="12">The sequence shown here is derived from an EMBL/GenBank/DDBJ whole genome shotgun (WGS) entry which is preliminary data.</text>
</comment>
<dbReference type="STRING" id="329046.A0A1Y2C8X8"/>
<organism evidence="12 13">
    <name type="scientific">Rhizoclosmatium globosum</name>
    <dbReference type="NCBI Taxonomy" id="329046"/>
    <lineage>
        <taxon>Eukaryota</taxon>
        <taxon>Fungi</taxon>
        <taxon>Fungi incertae sedis</taxon>
        <taxon>Chytridiomycota</taxon>
        <taxon>Chytridiomycota incertae sedis</taxon>
        <taxon>Chytridiomycetes</taxon>
        <taxon>Chytridiales</taxon>
        <taxon>Chytriomycetaceae</taxon>
        <taxon>Rhizoclosmatium</taxon>
    </lineage>
</organism>
<keyword evidence="12" id="KW-0808">Transferase</keyword>
<feature type="binding site" evidence="9">
    <location>
        <position position="337"/>
    </location>
    <ligand>
        <name>3',5'-cyclic AMP</name>
        <dbReference type="ChEBI" id="CHEBI:58165"/>
        <label>2</label>
    </ligand>
</feature>
<evidence type="ECO:0000256" key="2">
    <source>
        <dbReference type="ARBA" id="ARBA00020355"/>
    </source>
</evidence>
<dbReference type="InterPro" id="IPR018488">
    <property type="entry name" value="cNMP-bd_CS"/>
</dbReference>
<feature type="compositionally biased region" description="Basic and acidic residues" evidence="10">
    <location>
        <begin position="21"/>
        <end position="30"/>
    </location>
</feature>
<dbReference type="GO" id="GO:0033554">
    <property type="term" value="P:cellular response to stress"/>
    <property type="evidence" value="ECO:0007669"/>
    <property type="project" value="UniProtKB-ARBA"/>
</dbReference>